<gene>
    <name evidence="12" type="primary">LOC118413994</name>
</gene>
<sequence>MTSAKMAALGRTGLSSFSRVAIRPQVIHKSRQLLTVSSRSWLPKTSFPVSGGSRFLSTEALAANSLEELRLSDSCVKQLKKISEKDELLRVVVEGGGCSGFQYKFELDKNIGEEDRVFTKDGVGVAIDKESLDFLKGSTIDYHEELIRSAFRIINNPNADHGCSCGASFSLKLD</sequence>
<dbReference type="GO" id="GO:0005506">
    <property type="term" value="F:iron ion binding"/>
    <property type="evidence" value="ECO:0000318"/>
    <property type="project" value="GO_Central"/>
</dbReference>
<proteinExistence type="inferred from homology"/>
<keyword evidence="5" id="KW-0496">Mitochondrion</keyword>
<keyword evidence="11" id="KW-1185">Reference proteome</keyword>
<feature type="domain" description="Core" evidence="10">
    <location>
        <begin position="68"/>
        <end position="166"/>
    </location>
</feature>
<evidence type="ECO:0000256" key="8">
    <source>
        <dbReference type="ARBA" id="ARBA00077082"/>
    </source>
</evidence>
<dbReference type="GO" id="GO:0005739">
    <property type="term" value="C:mitochondrion"/>
    <property type="evidence" value="ECO:0000318"/>
    <property type="project" value="GO_Central"/>
</dbReference>
<dbReference type="InterPro" id="IPR000361">
    <property type="entry name" value="ATAP_core_dom"/>
</dbReference>
<keyword evidence="3" id="KW-0479">Metal-binding</keyword>
<evidence type="ECO:0000256" key="9">
    <source>
        <dbReference type="ARBA" id="ARBA00093471"/>
    </source>
</evidence>
<comment type="subunit">
    <text evidence="9">Heterotetramer; forms a dimer of dimers with IBA57. Interacts with [2Fe-2S]-ISCA2 forming the heterodimer [2Fe- 2S]-ISCA2-IBA57 complex; [2Fe-2S] cluster binding is absolutely required to promote the complex formation.</text>
</comment>
<comment type="subcellular location">
    <subcellularLocation>
        <location evidence="1">Mitochondrion</location>
    </subcellularLocation>
</comment>
<organism evidence="11 12">
    <name type="scientific">Branchiostoma floridae</name>
    <name type="common">Florida lancelet</name>
    <name type="synonym">Amphioxus</name>
    <dbReference type="NCBI Taxonomy" id="7739"/>
    <lineage>
        <taxon>Eukaryota</taxon>
        <taxon>Metazoa</taxon>
        <taxon>Chordata</taxon>
        <taxon>Cephalochordata</taxon>
        <taxon>Leptocardii</taxon>
        <taxon>Amphioxiformes</taxon>
        <taxon>Branchiostomatidae</taxon>
        <taxon>Branchiostoma</taxon>
    </lineage>
</organism>
<dbReference type="Pfam" id="PF01521">
    <property type="entry name" value="Fe-S_biosyn"/>
    <property type="match status" value="1"/>
</dbReference>
<dbReference type="OMA" id="NLRCIFD"/>
<dbReference type="GO" id="GO:0051539">
    <property type="term" value="F:4 iron, 4 sulfur cluster binding"/>
    <property type="evidence" value="ECO:0000318"/>
    <property type="project" value="GO_Central"/>
</dbReference>
<evidence type="ECO:0000259" key="10">
    <source>
        <dbReference type="Pfam" id="PF01521"/>
    </source>
</evidence>
<evidence type="ECO:0000256" key="7">
    <source>
        <dbReference type="ARBA" id="ARBA00073313"/>
    </source>
</evidence>
<dbReference type="PANTHER" id="PTHR43011:SF1">
    <property type="entry name" value="IRON-SULFUR CLUSTER ASSEMBLY 2 HOMOLOG, MITOCHONDRIAL"/>
    <property type="match status" value="1"/>
</dbReference>
<dbReference type="GeneID" id="118413994"/>
<dbReference type="Proteomes" id="UP000001554">
    <property type="component" value="Chromosome 1"/>
</dbReference>
<dbReference type="AlphaFoldDB" id="A0A9J7L0C5"/>
<comment type="function">
    <text evidence="6">Involved in the maturation of mitochondrial 4Fe-4S proteins functioning late in the iron-sulfur cluster assembly pathway. May be involved in the binding of an intermediate of Fe/S cluster assembly.</text>
</comment>
<evidence type="ECO:0000256" key="6">
    <source>
        <dbReference type="ARBA" id="ARBA00057540"/>
    </source>
</evidence>
<dbReference type="NCBIfam" id="TIGR00049">
    <property type="entry name" value="iron-sulfur cluster assembly accessory protein"/>
    <property type="match status" value="1"/>
</dbReference>
<protein>
    <recommendedName>
        <fullName evidence="7">Iron-sulfur cluster assembly 2 homolog, mitochondrial</fullName>
    </recommendedName>
    <alternativeName>
        <fullName evidence="8">HESB-like domain-containing protein 1</fullName>
    </alternativeName>
</protein>
<keyword evidence="4" id="KW-0408">Iron</keyword>
<evidence type="ECO:0000256" key="2">
    <source>
        <dbReference type="ARBA" id="ARBA00006718"/>
    </source>
</evidence>
<dbReference type="InterPro" id="IPR016092">
    <property type="entry name" value="ATAP"/>
</dbReference>
<comment type="similarity">
    <text evidence="2">Belongs to the HesB/IscA family.</text>
</comment>
<reference evidence="12" key="2">
    <citation type="submission" date="2025-08" db="UniProtKB">
        <authorList>
            <consortium name="RefSeq"/>
        </authorList>
    </citation>
    <scope>IDENTIFICATION</scope>
    <source>
        <strain evidence="12">S238N-H82</strain>
        <tissue evidence="12">Testes</tissue>
    </source>
</reference>
<dbReference type="GO" id="GO:0051604">
    <property type="term" value="P:protein maturation"/>
    <property type="evidence" value="ECO:0000318"/>
    <property type="project" value="GO_Central"/>
</dbReference>
<dbReference type="SUPFAM" id="SSF89360">
    <property type="entry name" value="HesB-like domain"/>
    <property type="match status" value="1"/>
</dbReference>
<dbReference type="KEGG" id="bfo:118413994"/>
<evidence type="ECO:0000256" key="3">
    <source>
        <dbReference type="ARBA" id="ARBA00022723"/>
    </source>
</evidence>
<evidence type="ECO:0000256" key="5">
    <source>
        <dbReference type="ARBA" id="ARBA00023128"/>
    </source>
</evidence>
<dbReference type="PANTHER" id="PTHR43011">
    <property type="entry name" value="IRON-SULFUR CLUSTER ASSEMBLY 2 HOMOLOG, MITOCHONDRIAL"/>
    <property type="match status" value="1"/>
</dbReference>
<dbReference type="InterPro" id="IPR035903">
    <property type="entry name" value="HesB-like_dom_sf"/>
</dbReference>
<evidence type="ECO:0000256" key="4">
    <source>
        <dbReference type="ARBA" id="ARBA00023004"/>
    </source>
</evidence>
<dbReference type="Gene3D" id="2.60.300.12">
    <property type="entry name" value="HesB-like domain"/>
    <property type="match status" value="1"/>
</dbReference>
<evidence type="ECO:0000256" key="1">
    <source>
        <dbReference type="ARBA" id="ARBA00004173"/>
    </source>
</evidence>
<dbReference type="RefSeq" id="XP_035673586.1">
    <property type="nucleotide sequence ID" value="XM_035817693.1"/>
</dbReference>
<accession>A0A9J7L0C5</accession>
<evidence type="ECO:0000313" key="11">
    <source>
        <dbReference type="Proteomes" id="UP000001554"/>
    </source>
</evidence>
<evidence type="ECO:0000313" key="12">
    <source>
        <dbReference type="RefSeq" id="XP_035673586.1"/>
    </source>
</evidence>
<dbReference type="OrthoDB" id="1938621at2759"/>
<dbReference type="GO" id="GO:0120510">
    <property type="term" value="C:mitochondrial [4Fe-4S] assembly complex"/>
    <property type="evidence" value="ECO:0007669"/>
    <property type="project" value="UniProtKB-ARBA"/>
</dbReference>
<name>A0A9J7L0C5_BRAFL</name>
<dbReference type="FunFam" id="2.60.300.12:FF:000006">
    <property type="entry name" value="Iron-sulfur cluster assembly 2 mitochondrial"/>
    <property type="match status" value="1"/>
</dbReference>
<reference evidence="11" key="1">
    <citation type="journal article" date="2020" name="Nat. Ecol. Evol.">
        <title>Deeply conserved synteny resolves early events in vertebrate evolution.</title>
        <authorList>
            <person name="Simakov O."/>
            <person name="Marletaz F."/>
            <person name="Yue J.X."/>
            <person name="O'Connell B."/>
            <person name="Jenkins J."/>
            <person name="Brandt A."/>
            <person name="Calef R."/>
            <person name="Tung C.H."/>
            <person name="Huang T.K."/>
            <person name="Schmutz J."/>
            <person name="Satoh N."/>
            <person name="Yu J.K."/>
            <person name="Putnam N.H."/>
            <person name="Green R.E."/>
            <person name="Rokhsar D.S."/>
        </authorList>
    </citation>
    <scope>NUCLEOTIDE SEQUENCE [LARGE SCALE GENOMIC DNA]</scope>
    <source>
        <strain evidence="11">S238N-H82</strain>
    </source>
</reference>
<dbReference type="GO" id="GO:0016226">
    <property type="term" value="P:iron-sulfur cluster assembly"/>
    <property type="evidence" value="ECO:0000318"/>
    <property type="project" value="GO_Central"/>
</dbReference>
<dbReference type="GO" id="GO:0051537">
    <property type="term" value="F:2 iron, 2 sulfur cluster binding"/>
    <property type="evidence" value="ECO:0000318"/>
    <property type="project" value="GO_Central"/>
</dbReference>